<name>A0A2I1GPF9_9GLOM</name>
<sequence length="244" mass="27804">MSEPTNIFKKVFKKISNRNNRNAGTENFSEESQSIIKQWKKIVKQKHKKDKNNEDVDTYYEDPLLLIEWDTMGIAARAMANPANTNLIISNLIRAQQGYTQFQPLPGLPSDCAFSFDNAGGFQPHQNLINAIAAVGAYLNSPNGIWAKHTPLIPDLGRVYQIEVPRKGIPAFLELTKPEFTNSRTGIPASWNKYLDTWRRKVRLEKAGKSIEKLKDSERYQREISNNAINQRTEIAKEIILCLT</sequence>
<dbReference type="VEuPathDB" id="FungiDB:RhiirA1_465398"/>
<dbReference type="VEuPathDB" id="FungiDB:RhiirFUN_008778"/>
<dbReference type="VEuPathDB" id="FungiDB:FUN_008413"/>
<proteinExistence type="predicted"/>
<dbReference type="Proteomes" id="UP000234323">
    <property type="component" value="Unassembled WGS sequence"/>
</dbReference>
<keyword evidence="2" id="KW-1185">Reference proteome</keyword>
<comment type="caution">
    <text evidence="1">The sequence shown here is derived from an EMBL/GenBank/DDBJ whole genome shotgun (WGS) entry which is preliminary data.</text>
</comment>
<evidence type="ECO:0000313" key="2">
    <source>
        <dbReference type="Proteomes" id="UP000234323"/>
    </source>
</evidence>
<reference evidence="1 2" key="1">
    <citation type="submission" date="2015-10" db="EMBL/GenBank/DDBJ databases">
        <title>Genome analyses suggest a sexual origin of heterokaryosis in a supposedly ancient asexual fungus.</title>
        <authorList>
            <person name="Ropars J."/>
            <person name="Sedzielewska K."/>
            <person name="Noel J."/>
            <person name="Charron P."/>
            <person name="Farinelli L."/>
            <person name="Marton T."/>
            <person name="Kruger M."/>
            <person name="Pelin A."/>
            <person name="Brachmann A."/>
            <person name="Corradi N."/>
        </authorList>
    </citation>
    <scope>NUCLEOTIDE SEQUENCE [LARGE SCALE GENOMIC DNA]</scope>
    <source>
        <strain evidence="1 2">A4</strain>
    </source>
</reference>
<accession>A0A2I1GPF9</accession>
<gene>
    <name evidence="1" type="ORF">RhiirA4_464122</name>
</gene>
<dbReference type="AlphaFoldDB" id="A0A2I1GPF9"/>
<protein>
    <submittedName>
        <fullName evidence="1">Uncharacterized protein</fullName>
    </submittedName>
</protein>
<organism evidence="1 2">
    <name type="scientific">Rhizophagus irregularis</name>
    <dbReference type="NCBI Taxonomy" id="588596"/>
    <lineage>
        <taxon>Eukaryota</taxon>
        <taxon>Fungi</taxon>
        <taxon>Fungi incertae sedis</taxon>
        <taxon>Mucoromycota</taxon>
        <taxon>Glomeromycotina</taxon>
        <taxon>Glomeromycetes</taxon>
        <taxon>Glomerales</taxon>
        <taxon>Glomeraceae</taxon>
        <taxon>Rhizophagus</taxon>
    </lineage>
</organism>
<evidence type="ECO:0000313" key="1">
    <source>
        <dbReference type="EMBL" id="PKY48505.1"/>
    </source>
</evidence>
<dbReference type="EMBL" id="LLXI01000647">
    <property type="protein sequence ID" value="PKY48505.1"/>
    <property type="molecule type" value="Genomic_DNA"/>
</dbReference>